<accession>A0A426ZWS7</accession>
<proteinExistence type="predicted"/>
<sequence length="77" mass="8615">MLLGTRLEYVGSSPKGSEACREFTGSWPRVSKACQEFTGSLLKEIGSLPRWRWGVHLKKTKDGVEGSRKAYRESLLA</sequence>
<evidence type="ECO:0000313" key="1">
    <source>
        <dbReference type="EMBL" id="RRT68446.1"/>
    </source>
</evidence>
<gene>
    <name evidence="1" type="ORF">B296_00016252</name>
</gene>
<protein>
    <submittedName>
        <fullName evidence="1">Uncharacterized protein</fullName>
    </submittedName>
</protein>
<dbReference type="AlphaFoldDB" id="A0A426ZWS7"/>
<evidence type="ECO:0000313" key="2">
    <source>
        <dbReference type="Proteomes" id="UP000287651"/>
    </source>
</evidence>
<comment type="caution">
    <text evidence="1">The sequence shown here is derived from an EMBL/GenBank/DDBJ whole genome shotgun (WGS) entry which is preliminary data.</text>
</comment>
<name>A0A426ZWS7_ENSVE</name>
<dbReference type="Proteomes" id="UP000287651">
    <property type="component" value="Unassembled WGS sequence"/>
</dbReference>
<dbReference type="EMBL" id="AMZH03004696">
    <property type="protein sequence ID" value="RRT68446.1"/>
    <property type="molecule type" value="Genomic_DNA"/>
</dbReference>
<reference evidence="1 2" key="1">
    <citation type="journal article" date="2014" name="Agronomy (Basel)">
        <title>A Draft Genome Sequence for Ensete ventricosum, the Drought-Tolerant Tree Against Hunger.</title>
        <authorList>
            <person name="Harrison J."/>
            <person name="Moore K.A."/>
            <person name="Paszkiewicz K."/>
            <person name="Jones T."/>
            <person name="Grant M."/>
            <person name="Ambacheew D."/>
            <person name="Muzemil S."/>
            <person name="Studholme D.J."/>
        </authorList>
    </citation>
    <scope>NUCLEOTIDE SEQUENCE [LARGE SCALE GENOMIC DNA]</scope>
</reference>
<organism evidence="1 2">
    <name type="scientific">Ensete ventricosum</name>
    <name type="common">Abyssinian banana</name>
    <name type="synonym">Musa ensete</name>
    <dbReference type="NCBI Taxonomy" id="4639"/>
    <lineage>
        <taxon>Eukaryota</taxon>
        <taxon>Viridiplantae</taxon>
        <taxon>Streptophyta</taxon>
        <taxon>Embryophyta</taxon>
        <taxon>Tracheophyta</taxon>
        <taxon>Spermatophyta</taxon>
        <taxon>Magnoliopsida</taxon>
        <taxon>Liliopsida</taxon>
        <taxon>Zingiberales</taxon>
        <taxon>Musaceae</taxon>
        <taxon>Ensete</taxon>
    </lineage>
</organism>